<dbReference type="Gene3D" id="1.20.1600.10">
    <property type="entry name" value="Outer membrane efflux proteins (OEP)"/>
    <property type="match status" value="1"/>
</dbReference>
<dbReference type="GO" id="GO:0015562">
    <property type="term" value="F:efflux transmembrane transporter activity"/>
    <property type="evidence" value="ECO:0007669"/>
    <property type="project" value="InterPro"/>
</dbReference>
<dbReference type="AlphaFoldDB" id="A0A252EM31"/>
<evidence type="ECO:0000313" key="5">
    <source>
        <dbReference type="Proteomes" id="UP000195072"/>
    </source>
</evidence>
<dbReference type="GO" id="GO:0005886">
    <property type="term" value="C:plasma membrane"/>
    <property type="evidence" value="ECO:0007669"/>
    <property type="project" value="UniProtKB-SubCell"/>
</dbReference>
<dbReference type="PROSITE" id="PS51257">
    <property type="entry name" value="PROKAR_LIPOPROTEIN"/>
    <property type="match status" value="1"/>
</dbReference>
<dbReference type="Gene3D" id="2.20.200.10">
    <property type="entry name" value="Outer membrane efflux proteins (OEP)"/>
    <property type="match status" value="1"/>
</dbReference>
<dbReference type="Pfam" id="PF02321">
    <property type="entry name" value="OEP"/>
    <property type="match status" value="2"/>
</dbReference>
<keyword evidence="2" id="KW-0564">Palmitate</keyword>
<feature type="coiled-coil region" evidence="3">
    <location>
        <begin position="230"/>
        <end position="257"/>
    </location>
</feature>
<keyword evidence="2" id="KW-0812">Transmembrane</keyword>
<evidence type="ECO:0000256" key="1">
    <source>
        <dbReference type="ARBA" id="ARBA00007613"/>
    </source>
</evidence>
<dbReference type="InterPro" id="IPR010131">
    <property type="entry name" value="MdtP/NodT-like"/>
</dbReference>
<dbReference type="PANTHER" id="PTHR30203">
    <property type="entry name" value="OUTER MEMBRANE CATION EFFLUX PROTEIN"/>
    <property type="match status" value="1"/>
</dbReference>
<dbReference type="Proteomes" id="UP000195072">
    <property type="component" value="Unassembled WGS sequence"/>
</dbReference>
<evidence type="ECO:0000256" key="2">
    <source>
        <dbReference type="RuleBase" id="RU362097"/>
    </source>
</evidence>
<name>A0A252EM31_9PROT</name>
<dbReference type="EMBL" id="JOOZ01000013">
    <property type="protein sequence ID" value="OUL67323.1"/>
    <property type="molecule type" value="Genomic_DNA"/>
</dbReference>
<comment type="caution">
    <text evidence="4">The sequence shown here is derived from an EMBL/GenBank/DDBJ whole genome shotgun (WGS) entry which is preliminary data.</text>
</comment>
<keyword evidence="2" id="KW-1134">Transmembrane beta strand</keyword>
<keyword evidence="2" id="KW-0449">Lipoprotein</keyword>
<keyword evidence="3" id="KW-0175">Coiled coil</keyword>
<proteinExistence type="inferred from homology"/>
<evidence type="ECO:0000256" key="3">
    <source>
        <dbReference type="SAM" id="Coils"/>
    </source>
</evidence>
<protein>
    <submittedName>
        <fullName evidence="4">Transporter</fullName>
    </submittedName>
</protein>
<dbReference type="SUPFAM" id="SSF56954">
    <property type="entry name" value="Outer membrane efflux proteins (OEP)"/>
    <property type="match status" value="1"/>
</dbReference>
<gene>
    <name evidence="4" type="ORF">HK16_02265</name>
</gene>
<keyword evidence="2" id="KW-0472">Membrane</keyword>
<dbReference type="NCBIfam" id="TIGR01845">
    <property type="entry name" value="outer_NodT"/>
    <property type="match status" value="1"/>
</dbReference>
<accession>A0A252EM31</accession>
<evidence type="ECO:0000313" key="4">
    <source>
        <dbReference type="EMBL" id="OUL67323.1"/>
    </source>
</evidence>
<dbReference type="PANTHER" id="PTHR30203:SF32">
    <property type="entry name" value="CATION EFFLUX SYSTEM PROTEIN CUSC"/>
    <property type="match status" value="1"/>
</dbReference>
<reference evidence="4 5" key="1">
    <citation type="submission" date="2014-06" db="EMBL/GenBank/DDBJ databases">
        <authorList>
            <person name="Ju J."/>
            <person name="Zhang J."/>
        </authorList>
    </citation>
    <scope>NUCLEOTIDE SEQUENCE [LARGE SCALE GENOMIC DNA]</scope>
    <source>
        <strain evidence="4">DmL_050</strain>
    </source>
</reference>
<comment type="similarity">
    <text evidence="1 2">Belongs to the outer membrane factor (OMF) (TC 1.B.17) family.</text>
</comment>
<comment type="subcellular location">
    <subcellularLocation>
        <location evidence="2">Cell membrane</location>
        <topology evidence="2">Lipid-anchor</topology>
    </subcellularLocation>
</comment>
<organism evidence="4 5">
    <name type="scientific">Acetobacter senegalensis</name>
    <dbReference type="NCBI Taxonomy" id="446692"/>
    <lineage>
        <taxon>Bacteria</taxon>
        <taxon>Pseudomonadati</taxon>
        <taxon>Pseudomonadota</taxon>
        <taxon>Alphaproteobacteria</taxon>
        <taxon>Acetobacterales</taxon>
        <taxon>Acetobacteraceae</taxon>
        <taxon>Acetobacter</taxon>
    </lineage>
</organism>
<dbReference type="GeneID" id="89478763"/>
<dbReference type="InterPro" id="IPR003423">
    <property type="entry name" value="OMP_efflux"/>
</dbReference>
<dbReference type="RefSeq" id="WP_035352878.1">
    <property type="nucleotide sequence ID" value="NZ_JOOZ01000013.1"/>
</dbReference>
<sequence length="495" mass="55006">MSRQLSFSSLVFLLLGGCTMIPHYERPASPVGKTWPNGSAYRNTKGVSSDAVKSDAAWRDFYRDPLLQSLIAEALENNRDYRVAIQQIETAGAQFDIENASLFPSLTGNASGNIQKYAARTMRFPHTPASQGSIYQRQYGVGFGVSSYEIDLWGRIRSASRSAFDHYMSDVYTRESVNITLKASVATTVLNWVANNEGYQLTSDILKSWQKSYDLVLEARKSGSSSDLDVAEAEEALREAEKQLEIYDRQRAQALNQLELLVGRPLTDAQKNALEGKKALADIVDFPDVPEGLPSDLIGRRPDILAAEHTLLAANDDIGEARAEFFPKIQITASNGTASSGIKRLFRSGMGAWDVAPQITLPIFDEGRLTAQLKQSKANKRMEIARYEKSIQTGFREVADALAARETYVRETTAQDCFVSASQRQYRLSRARFEMGSDSYLQTLVAQRTYLNAVTEGISIHLGQRSNAVTLYKVLGGGWENETPKRPFRIGEHIL</sequence>